<reference evidence="3 4" key="2">
    <citation type="submission" date="2019-04" db="EMBL/GenBank/DDBJ databases">
        <title>Complete Genome of UW386 and Higher Quality Genome of UW700.</title>
        <authorList>
            <person name="Jacobs J."/>
            <person name="Perez A."/>
            <person name="Steidl O."/>
            <person name="Allen C."/>
        </authorList>
    </citation>
    <scope>NUCLEOTIDE SEQUENCE [LARGE SCALE GENOMIC DNA]</scope>
    <source>
        <strain evidence="3 4">UW386</strain>
    </source>
</reference>
<evidence type="ECO:0000313" key="2">
    <source>
        <dbReference type="EMBL" id="CUV11289.1"/>
    </source>
</evidence>
<evidence type="ECO:0000256" key="1">
    <source>
        <dbReference type="SAM" id="SignalP"/>
    </source>
</evidence>
<proteinExistence type="predicted"/>
<protein>
    <submittedName>
        <fullName evidence="2">Uncharacterized protein</fullName>
    </submittedName>
</protein>
<feature type="signal peptide" evidence="1">
    <location>
        <begin position="1"/>
        <end position="26"/>
    </location>
</feature>
<sequence>MTHNITLKTKLVAGLATILFSQACNAVGIVSRSCLPAGAQESITVDWGFQPHQLWTASEHHRNGAFLHVVNTVSSSPDTGGWQNTWRSYAGHLGSEFWYGTVIGYHWGNSGGAFFMYGTTTSTDCNLSQWGAS</sequence>
<dbReference type="AlphaFoldDB" id="A0A0S4TMS4"/>
<name>A0A0S4TMS4_RALSL</name>
<evidence type="ECO:0000313" key="3">
    <source>
        <dbReference type="EMBL" id="QCX50565.1"/>
    </source>
</evidence>
<organism evidence="2">
    <name type="scientific">Ralstonia solanacearum</name>
    <name type="common">Pseudomonas solanacearum</name>
    <dbReference type="NCBI Taxonomy" id="305"/>
    <lineage>
        <taxon>Bacteria</taxon>
        <taxon>Pseudomonadati</taxon>
        <taxon>Pseudomonadota</taxon>
        <taxon>Betaproteobacteria</taxon>
        <taxon>Burkholderiales</taxon>
        <taxon>Burkholderiaceae</taxon>
        <taxon>Ralstonia</taxon>
        <taxon>Ralstonia solanacearum species complex</taxon>
    </lineage>
</organism>
<dbReference type="EMBL" id="CP039339">
    <property type="protein sequence ID" value="QCX50565.1"/>
    <property type="molecule type" value="Genomic_DNA"/>
</dbReference>
<evidence type="ECO:0000313" key="4">
    <source>
        <dbReference type="Proteomes" id="UP000310553"/>
    </source>
</evidence>
<dbReference type="EMBL" id="LN899819">
    <property type="protein sequence ID" value="CUV11289.1"/>
    <property type="molecule type" value="Genomic_DNA"/>
</dbReference>
<dbReference type="Proteomes" id="UP000310553">
    <property type="component" value="Chromosome"/>
</dbReference>
<accession>A0A0S4TMS4</accession>
<reference evidence="2" key="1">
    <citation type="submission" date="2015-10" db="EMBL/GenBank/DDBJ databases">
        <authorList>
            <person name="Gilbert D.G."/>
        </authorList>
    </citation>
    <scope>NUCLEOTIDE SEQUENCE</scope>
    <source>
        <strain evidence="2">Phyl III-seqv23</strain>
    </source>
</reference>
<gene>
    <name evidence="3" type="ORF">E7Z57_16540</name>
    <name evidence="2" type="ORF">RUN39_v1_80026</name>
</gene>
<keyword evidence="1" id="KW-0732">Signal</keyword>
<feature type="chain" id="PRO_5041161430" evidence="1">
    <location>
        <begin position="27"/>
        <end position="133"/>
    </location>
</feature>